<evidence type="ECO:0000256" key="6">
    <source>
        <dbReference type="ARBA" id="ARBA00022679"/>
    </source>
</evidence>
<dbReference type="Pfam" id="PF06580">
    <property type="entry name" value="His_kinase"/>
    <property type="match status" value="1"/>
</dbReference>
<dbReference type="InterPro" id="IPR036890">
    <property type="entry name" value="HATPase_C_sf"/>
</dbReference>
<keyword evidence="12" id="KW-1133">Transmembrane helix</keyword>
<gene>
    <name evidence="15" type="ORF">B1B05_13200</name>
</gene>
<evidence type="ECO:0000256" key="2">
    <source>
        <dbReference type="ARBA" id="ARBA00004651"/>
    </source>
</evidence>
<comment type="subcellular location">
    <subcellularLocation>
        <location evidence="2">Cell membrane</location>
        <topology evidence="2">Multi-pass membrane protein</topology>
    </subcellularLocation>
</comment>
<name>A0ABX4E6Q6_9BACI</name>
<evidence type="ECO:0000313" key="16">
    <source>
        <dbReference type="Proteomes" id="UP000215545"/>
    </source>
</evidence>
<evidence type="ECO:0000259" key="13">
    <source>
        <dbReference type="PROSITE" id="PS50109"/>
    </source>
</evidence>
<dbReference type="SMART" id="SM00304">
    <property type="entry name" value="HAMP"/>
    <property type="match status" value="1"/>
</dbReference>
<protein>
    <recommendedName>
        <fullName evidence="3">histidine kinase</fullName>
        <ecNumber evidence="3">2.7.13.3</ecNumber>
    </recommendedName>
</protein>
<comment type="catalytic activity">
    <reaction evidence="1">
        <text>ATP + protein L-histidine = ADP + protein N-phospho-L-histidine.</text>
        <dbReference type="EC" id="2.7.13.3"/>
    </reaction>
</comment>
<dbReference type="PROSITE" id="PS50885">
    <property type="entry name" value="HAMP"/>
    <property type="match status" value="1"/>
</dbReference>
<dbReference type="Pfam" id="PF02518">
    <property type="entry name" value="HATPase_c"/>
    <property type="match status" value="1"/>
</dbReference>
<dbReference type="PRINTS" id="PR00344">
    <property type="entry name" value="BCTRLSENSOR"/>
</dbReference>
<dbReference type="EMBL" id="MWSK01000006">
    <property type="protein sequence ID" value="OXS76624.1"/>
    <property type="molecule type" value="Genomic_DNA"/>
</dbReference>
<dbReference type="Gene3D" id="3.30.565.10">
    <property type="entry name" value="Histidine kinase-like ATPase, C-terminal domain"/>
    <property type="match status" value="1"/>
</dbReference>
<evidence type="ECO:0000256" key="11">
    <source>
        <dbReference type="ARBA" id="ARBA00023136"/>
    </source>
</evidence>
<dbReference type="CDD" id="cd06225">
    <property type="entry name" value="HAMP"/>
    <property type="match status" value="1"/>
</dbReference>
<feature type="transmembrane region" description="Helical" evidence="12">
    <location>
        <begin position="44"/>
        <end position="67"/>
    </location>
</feature>
<feature type="transmembrane region" description="Helical" evidence="12">
    <location>
        <begin position="316"/>
        <end position="336"/>
    </location>
</feature>
<evidence type="ECO:0000256" key="8">
    <source>
        <dbReference type="ARBA" id="ARBA00022777"/>
    </source>
</evidence>
<comment type="caution">
    <text evidence="15">The sequence shown here is derived from an EMBL/GenBank/DDBJ whole genome shotgun (WGS) entry which is preliminary data.</text>
</comment>
<evidence type="ECO:0000256" key="4">
    <source>
        <dbReference type="ARBA" id="ARBA00022475"/>
    </source>
</evidence>
<evidence type="ECO:0000256" key="12">
    <source>
        <dbReference type="SAM" id="Phobius"/>
    </source>
</evidence>
<keyword evidence="10" id="KW-0902">Two-component regulatory system</keyword>
<reference evidence="16" key="1">
    <citation type="submission" date="2017-03" db="EMBL/GenBank/DDBJ databases">
        <title>Bacillus sp. V-88(T) DSM27956, whole genome shotgun sequencing project.</title>
        <authorList>
            <person name="Dastager S.G."/>
            <person name="Neurgaonkar P.S."/>
            <person name="Dharne M.S."/>
        </authorList>
    </citation>
    <scope>NUCLEOTIDE SEQUENCE [LARGE SCALE GENOMIC DNA]</scope>
    <source>
        <strain evidence="16">DSM 25145</strain>
    </source>
</reference>
<dbReference type="Proteomes" id="UP000215545">
    <property type="component" value="Unassembled WGS sequence"/>
</dbReference>
<evidence type="ECO:0000256" key="9">
    <source>
        <dbReference type="ARBA" id="ARBA00022840"/>
    </source>
</evidence>
<evidence type="ECO:0000259" key="14">
    <source>
        <dbReference type="PROSITE" id="PS50885"/>
    </source>
</evidence>
<evidence type="ECO:0000256" key="5">
    <source>
        <dbReference type="ARBA" id="ARBA00022553"/>
    </source>
</evidence>
<dbReference type="InterPro" id="IPR003594">
    <property type="entry name" value="HATPase_dom"/>
</dbReference>
<keyword evidence="12" id="KW-0812">Transmembrane</keyword>
<dbReference type="PANTHER" id="PTHR34220">
    <property type="entry name" value="SENSOR HISTIDINE KINASE YPDA"/>
    <property type="match status" value="1"/>
</dbReference>
<dbReference type="PANTHER" id="PTHR34220:SF7">
    <property type="entry name" value="SENSOR HISTIDINE KINASE YPDA"/>
    <property type="match status" value="1"/>
</dbReference>
<accession>A0ABX4E6Q6</accession>
<keyword evidence="11 12" id="KW-0472">Membrane</keyword>
<keyword evidence="6" id="KW-0808">Transferase</keyword>
<dbReference type="SUPFAM" id="SSF158472">
    <property type="entry name" value="HAMP domain-like"/>
    <property type="match status" value="1"/>
</dbReference>
<keyword evidence="4" id="KW-1003">Cell membrane</keyword>
<feature type="domain" description="Histidine kinase" evidence="13">
    <location>
        <begin position="505"/>
        <end position="607"/>
    </location>
</feature>
<feature type="domain" description="HAMP" evidence="14">
    <location>
        <begin position="338"/>
        <end position="394"/>
    </location>
</feature>
<dbReference type="SUPFAM" id="SSF55874">
    <property type="entry name" value="ATPase domain of HSP90 chaperone/DNA topoisomerase II/histidine kinase"/>
    <property type="match status" value="1"/>
</dbReference>
<dbReference type="Pfam" id="PF00672">
    <property type="entry name" value="HAMP"/>
    <property type="match status" value="1"/>
</dbReference>
<keyword evidence="8" id="KW-0418">Kinase</keyword>
<dbReference type="InterPro" id="IPR003660">
    <property type="entry name" value="HAMP_dom"/>
</dbReference>
<dbReference type="InterPro" id="IPR050640">
    <property type="entry name" value="Bact_2-comp_sensor_kinase"/>
</dbReference>
<keyword evidence="16" id="KW-1185">Reference proteome</keyword>
<evidence type="ECO:0000256" key="3">
    <source>
        <dbReference type="ARBA" id="ARBA00012438"/>
    </source>
</evidence>
<dbReference type="InterPro" id="IPR005467">
    <property type="entry name" value="His_kinase_dom"/>
</dbReference>
<keyword evidence="7" id="KW-0547">Nucleotide-binding</keyword>
<keyword evidence="9" id="KW-0067">ATP-binding</keyword>
<organism evidence="15 16">
    <name type="scientific">Domibacillus enclensis</name>
    <dbReference type="NCBI Taxonomy" id="1017273"/>
    <lineage>
        <taxon>Bacteria</taxon>
        <taxon>Bacillati</taxon>
        <taxon>Bacillota</taxon>
        <taxon>Bacilli</taxon>
        <taxon>Bacillales</taxon>
        <taxon>Bacillaceae</taxon>
        <taxon>Domibacillus</taxon>
    </lineage>
</organism>
<evidence type="ECO:0000256" key="10">
    <source>
        <dbReference type="ARBA" id="ARBA00023012"/>
    </source>
</evidence>
<evidence type="ECO:0000256" key="1">
    <source>
        <dbReference type="ARBA" id="ARBA00000085"/>
    </source>
</evidence>
<proteinExistence type="predicted"/>
<dbReference type="PROSITE" id="PS50109">
    <property type="entry name" value="HIS_KIN"/>
    <property type="match status" value="1"/>
</dbReference>
<dbReference type="Gene3D" id="6.10.340.10">
    <property type="match status" value="1"/>
</dbReference>
<dbReference type="InterPro" id="IPR010559">
    <property type="entry name" value="Sig_transdc_His_kin_internal"/>
</dbReference>
<sequence>MLSPASRRKRPCSKRNATEGCVAVKRLWDYLVITFENLKIKYKFILFVSAIMCVFLLFTIAGLQYAFTTYDQQIYRKSSQVLSMSSDSVEKELQRIQDISFDIITDSVIMRETVHAKKETNRYEQYGIQTAISDRLSDYVSSEKYIHSIYLIDVTGKTYAAGNSIALSAEEEKARLVEMAAAREGANTWVTADGSNRFLTAARQIRSYENLSMENLGTIVIRVDLAKMVAALPEEWEDTTGNMMMSTGEHVFFSEEDVAPFRSFDFSEQTKQGYSISELNGRRYFVTYVKTSFANWTYWHFIPFDAVFSSITKVKYSIIAAFIVLLLAVIATVIHFTRKITTPIEELVKTMRHIQKGDFAIAETLPPPPRHQDEIGMLHRDFTFMVQRINELIKENYEKQLLVKETEFKALQAQINPHFLYNTLESVNWLAKTNKQTQISQMVESLAYLLRNSVNVKDDIVTIRHEIDLVSHYVTIQKYRFEERLDFHIEVEEEVYDCCIPKLTIQPLIENAIHYALEKIIEPCTITIKAYHQNGAVFVTVEDNGPGMDAQFINKLRRGEVQTRGTGIGLKNIDERTKLFFGEQYGLSIHSVQGSGTAVTVFLPYEKGEKQYVQSVAGR</sequence>
<keyword evidence="5" id="KW-0597">Phosphoprotein</keyword>
<dbReference type="SMART" id="SM00387">
    <property type="entry name" value="HATPase_c"/>
    <property type="match status" value="1"/>
</dbReference>
<dbReference type="EC" id="2.7.13.3" evidence="3"/>
<dbReference type="InterPro" id="IPR004358">
    <property type="entry name" value="Sig_transdc_His_kin-like_C"/>
</dbReference>
<evidence type="ECO:0000256" key="7">
    <source>
        <dbReference type="ARBA" id="ARBA00022741"/>
    </source>
</evidence>
<evidence type="ECO:0000313" key="15">
    <source>
        <dbReference type="EMBL" id="OXS76624.1"/>
    </source>
</evidence>